<reference evidence="1 2" key="1">
    <citation type="submission" date="2018-12" db="EMBL/GenBank/DDBJ databases">
        <title>Legionella sp,whole genome shotgun sequence.</title>
        <authorList>
            <person name="Wu H."/>
        </authorList>
    </citation>
    <scope>NUCLEOTIDE SEQUENCE [LARGE SCALE GENOMIC DNA]</scope>
    <source>
        <strain evidence="2">km714</strain>
    </source>
</reference>
<protein>
    <submittedName>
        <fullName evidence="1">Uncharacterized protein</fullName>
    </submittedName>
</protein>
<dbReference type="Proteomes" id="UP000288012">
    <property type="component" value="Unassembled WGS sequence"/>
</dbReference>
<keyword evidence="2" id="KW-1185">Reference proteome</keyword>
<sequence length="161" mass="18660">MLNLLASLKSVFWKASAEIPENQLNEIGLSKKKLSTIAEPSSIPLFRVEDKLQQLLEETTQCHAELRHDFSLNNLQYLDKLEKIEKKVLFYAEDKIPVKPLSELFTAKEFLEFEKEFQIAVHRPRSAKFSRYDPRLLTAKEEPNACANLSMQMFNSKKSNL</sequence>
<evidence type="ECO:0000313" key="2">
    <source>
        <dbReference type="Proteomes" id="UP000288012"/>
    </source>
</evidence>
<gene>
    <name evidence="1" type="ORF">EKM59_04205</name>
</gene>
<proteinExistence type="predicted"/>
<accession>A0A3S1CLT1</accession>
<evidence type="ECO:0000313" key="1">
    <source>
        <dbReference type="EMBL" id="RUQ89005.1"/>
    </source>
</evidence>
<dbReference type="AlphaFoldDB" id="A0A3S1CLT1"/>
<dbReference type="RefSeq" id="WP_126953075.1">
    <property type="nucleotide sequence ID" value="NZ_RZGR01000009.1"/>
</dbReference>
<dbReference type="EMBL" id="RZGR01000009">
    <property type="protein sequence ID" value="RUQ89005.1"/>
    <property type="molecule type" value="Genomic_DNA"/>
</dbReference>
<organism evidence="1 2">
    <name type="scientific">Legionella septentrionalis</name>
    <dbReference type="NCBI Taxonomy" id="2498109"/>
    <lineage>
        <taxon>Bacteria</taxon>
        <taxon>Pseudomonadati</taxon>
        <taxon>Pseudomonadota</taxon>
        <taxon>Gammaproteobacteria</taxon>
        <taxon>Legionellales</taxon>
        <taxon>Legionellaceae</taxon>
        <taxon>Legionella</taxon>
    </lineage>
</organism>
<comment type="caution">
    <text evidence="1">The sequence shown here is derived from an EMBL/GenBank/DDBJ whole genome shotgun (WGS) entry which is preliminary data.</text>
</comment>
<name>A0A3S1CLT1_9GAMM</name>